<keyword evidence="3 5" id="KW-1133">Transmembrane helix</keyword>
<keyword evidence="7" id="KW-1185">Reference proteome</keyword>
<dbReference type="AlphaFoldDB" id="A0A841LDN4"/>
<feature type="transmembrane region" description="Helical" evidence="5">
    <location>
        <begin position="156"/>
        <end position="176"/>
    </location>
</feature>
<comment type="function">
    <text evidence="5">Plays a role in cell envelope biogenesis, maintenance of cell envelope integrity and membrane homeostasis.</text>
</comment>
<keyword evidence="1 5" id="KW-1003">Cell membrane</keyword>
<keyword evidence="2 5" id="KW-0812">Transmembrane</keyword>
<dbReference type="HAMAP" id="MF_00189">
    <property type="entry name" value="YciB"/>
    <property type="match status" value="1"/>
</dbReference>
<reference evidence="6 7" key="1">
    <citation type="submission" date="2020-08" db="EMBL/GenBank/DDBJ databases">
        <title>Genomic Encyclopedia of Type Strains, Phase IV (KMG-IV): sequencing the most valuable type-strain genomes for metagenomic binning, comparative biology and taxonomic classification.</title>
        <authorList>
            <person name="Goeker M."/>
        </authorList>
    </citation>
    <scope>NUCLEOTIDE SEQUENCE [LARGE SCALE GENOMIC DNA]</scope>
    <source>
        <strain evidence="6 7">DSM 102189</strain>
    </source>
</reference>
<gene>
    <name evidence="5" type="primary">yciB</name>
    <name evidence="6" type="ORF">FHS79_001428</name>
</gene>
<evidence type="ECO:0000256" key="4">
    <source>
        <dbReference type="ARBA" id="ARBA00023136"/>
    </source>
</evidence>
<dbReference type="EMBL" id="JACIIV010000009">
    <property type="protein sequence ID" value="MBB6227262.1"/>
    <property type="molecule type" value="Genomic_DNA"/>
</dbReference>
<proteinExistence type="inferred from homology"/>
<dbReference type="NCBIfam" id="TIGR00997">
    <property type="entry name" value="ispZ"/>
    <property type="match status" value="1"/>
</dbReference>
<dbReference type="Pfam" id="PF04279">
    <property type="entry name" value="IspA"/>
    <property type="match status" value="1"/>
</dbReference>
<dbReference type="InterPro" id="IPR006008">
    <property type="entry name" value="YciB"/>
</dbReference>
<comment type="caution">
    <text evidence="6">The sequence shown here is derived from an EMBL/GenBank/DDBJ whole genome shotgun (WGS) entry which is preliminary data.</text>
</comment>
<keyword evidence="4 5" id="KW-0472">Membrane</keyword>
<name>A0A841LDN4_9SPHN</name>
<evidence type="ECO:0000256" key="3">
    <source>
        <dbReference type="ARBA" id="ARBA00022989"/>
    </source>
</evidence>
<dbReference type="RefSeq" id="WP_184197524.1">
    <property type="nucleotide sequence ID" value="NZ_JACIIV010000009.1"/>
</dbReference>
<keyword evidence="5" id="KW-0997">Cell inner membrane</keyword>
<comment type="similarity">
    <text evidence="5">Belongs to the YciB family.</text>
</comment>
<organism evidence="6 7">
    <name type="scientific">Polymorphobacter multimanifer</name>
    <dbReference type="NCBI Taxonomy" id="1070431"/>
    <lineage>
        <taxon>Bacteria</taxon>
        <taxon>Pseudomonadati</taxon>
        <taxon>Pseudomonadota</taxon>
        <taxon>Alphaproteobacteria</taxon>
        <taxon>Sphingomonadales</taxon>
        <taxon>Sphingosinicellaceae</taxon>
        <taxon>Polymorphobacter</taxon>
    </lineage>
</organism>
<evidence type="ECO:0000256" key="5">
    <source>
        <dbReference type="HAMAP-Rule" id="MF_00189"/>
    </source>
</evidence>
<sequence>MQKMSGPLKFAVDLGPLLVFFIANKIGGLFVATAAVMVATAIAMAFSWFRERHISVMTIVSAVIITVFGALTLWLKDETFIKMKPTLIYGLFAVVLLGGLARGRSYLQLVLGSAVPDLPEAMWRKLTLNWGLFFVGMMGVNEVARRVLVTDDWVSLKVWGLPIATILFALSQARLLTPKAEKAPTPPEH</sequence>
<dbReference type="PANTHER" id="PTHR36917">
    <property type="entry name" value="INTRACELLULAR SEPTATION PROTEIN A-RELATED"/>
    <property type="match status" value="1"/>
</dbReference>
<dbReference type="PANTHER" id="PTHR36917:SF1">
    <property type="entry name" value="INNER MEMBRANE-SPANNING PROTEIN YCIB"/>
    <property type="match status" value="1"/>
</dbReference>
<evidence type="ECO:0000256" key="1">
    <source>
        <dbReference type="ARBA" id="ARBA00022475"/>
    </source>
</evidence>
<feature type="transmembrane region" description="Helical" evidence="5">
    <location>
        <begin position="54"/>
        <end position="75"/>
    </location>
</feature>
<feature type="transmembrane region" description="Helical" evidence="5">
    <location>
        <begin position="26"/>
        <end position="48"/>
    </location>
</feature>
<dbReference type="GO" id="GO:0005886">
    <property type="term" value="C:plasma membrane"/>
    <property type="evidence" value="ECO:0007669"/>
    <property type="project" value="UniProtKB-SubCell"/>
</dbReference>
<accession>A0A841LDN4</accession>
<dbReference type="Proteomes" id="UP000538147">
    <property type="component" value="Unassembled WGS sequence"/>
</dbReference>
<evidence type="ECO:0000313" key="7">
    <source>
        <dbReference type="Proteomes" id="UP000538147"/>
    </source>
</evidence>
<evidence type="ECO:0000313" key="6">
    <source>
        <dbReference type="EMBL" id="MBB6227262.1"/>
    </source>
</evidence>
<protein>
    <recommendedName>
        <fullName evidence="5">Inner membrane-spanning protein YciB</fullName>
    </recommendedName>
</protein>
<evidence type="ECO:0000256" key="2">
    <source>
        <dbReference type="ARBA" id="ARBA00022692"/>
    </source>
</evidence>
<comment type="subcellular location">
    <subcellularLocation>
        <location evidence="5">Cell inner membrane</location>
        <topology evidence="5">Multi-pass membrane protein</topology>
    </subcellularLocation>
</comment>
<feature type="transmembrane region" description="Helical" evidence="5">
    <location>
        <begin position="87"/>
        <end position="107"/>
    </location>
</feature>
<feature type="transmembrane region" description="Helical" evidence="5">
    <location>
        <begin position="127"/>
        <end position="144"/>
    </location>
</feature>